<evidence type="ECO:0000313" key="4">
    <source>
        <dbReference type="Proteomes" id="UP000202440"/>
    </source>
</evidence>
<dbReference type="Gene3D" id="3.40.50.2300">
    <property type="match status" value="1"/>
</dbReference>
<dbReference type="KEGG" id="bsan:CHH28_17310"/>
<dbReference type="PANTHER" id="PTHR43428">
    <property type="entry name" value="ARSENATE REDUCTASE"/>
    <property type="match status" value="1"/>
</dbReference>
<name>A0A222FP63_9GAMM</name>
<dbReference type="AlphaFoldDB" id="A0A222FP63"/>
<feature type="domain" description="Phosphotyrosine protein phosphatase I" evidence="2">
    <location>
        <begin position="1"/>
        <end position="136"/>
    </location>
</feature>
<dbReference type="EMBL" id="CP022530">
    <property type="protein sequence ID" value="ASP40326.1"/>
    <property type="molecule type" value="Genomic_DNA"/>
</dbReference>
<dbReference type="CDD" id="cd16345">
    <property type="entry name" value="LMWP_ArsC"/>
    <property type="match status" value="1"/>
</dbReference>
<dbReference type="Proteomes" id="UP000202440">
    <property type="component" value="Chromosome"/>
</dbReference>
<dbReference type="Pfam" id="PF01451">
    <property type="entry name" value="LMWPc"/>
    <property type="match status" value="1"/>
</dbReference>
<organism evidence="3 4">
    <name type="scientific">Bacterioplanes sanyensis</name>
    <dbReference type="NCBI Taxonomy" id="1249553"/>
    <lineage>
        <taxon>Bacteria</taxon>
        <taxon>Pseudomonadati</taxon>
        <taxon>Pseudomonadota</taxon>
        <taxon>Gammaproteobacteria</taxon>
        <taxon>Oceanospirillales</taxon>
        <taxon>Oceanospirillaceae</taxon>
        <taxon>Bacterioplanes</taxon>
    </lineage>
</organism>
<proteinExistence type="predicted"/>
<dbReference type="OrthoDB" id="9793058at2"/>
<evidence type="ECO:0000313" key="3">
    <source>
        <dbReference type="EMBL" id="ASP40326.1"/>
    </source>
</evidence>
<gene>
    <name evidence="3" type="ORF">CHH28_17310</name>
</gene>
<dbReference type="InterPro" id="IPR036196">
    <property type="entry name" value="Ptyr_pPase_sf"/>
</dbReference>
<dbReference type="GO" id="GO:0046685">
    <property type="term" value="P:response to arsenic-containing substance"/>
    <property type="evidence" value="ECO:0007669"/>
    <property type="project" value="UniProtKB-KW"/>
</dbReference>
<evidence type="ECO:0000259" key="2">
    <source>
        <dbReference type="SMART" id="SM00226"/>
    </source>
</evidence>
<evidence type="ECO:0000256" key="1">
    <source>
        <dbReference type="ARBA" id="ARBA00022849"/>
    </source>
</evidence>
<dbReference type="SUPFAM" id="SSF52788">
    <property type="entry name" value="Phosphotyrosine protein phosphatases I"/>
    <property type="match status" value="1"/>
</dbReference>
<keyword evidence="1" id="KW-0059">Arsenical resistance</keyword>
<accession>A0A222FP63</accession>
<sequence>MKLLYICTHNRCRSILSEAITADLAADVIDVRSAGSEPAGQVHPSTLQALQRAGIDHRSWRSESLQAHQTFAPDVVITVCDHAAAEACPVWLGNALRLHWGLPDPSKLQLDEVNTQAAFDQVIAEIRQRVMRLRDIAQLPPQQWSDALHQLVEEHPHA</sequence>
<dbReference type="SMART" id="SM00226">
    <property type="entry name" value="LMWPc"/>
    <property type="match status" value="1"/>
</dbReference>
<dbReference type="InterPro" id="IPR023485">
    <property type="entry name" value="Ptyr_pPase"/>
</dbReference>
<reference evidence="3 4" key="1">
    <citation type="submission" date="2017-07" db="EMBL/GenBank/DDBJ databases">
        <title>Annotated genome sequence of Bacterioplanes sanyensis isolated from Red Sea.</title>
        <authorList>
            <person name="Rehman Z.U."/>
        </authorList>
    </citation>
    <scope>NUCLEOTIDE SEQUENCE [LARGE SCALE GENOMIC DNA]</scope>
    <source>
        <strain evidence="3 4">NV9</strain>
    </source>
</reference>
<protein>
    <submittedName>
        <fullName evidence="3">Low molecular weight phosphatase family protein</fullName>
    </submittedName>
</protein>
<dbReference type="PANTHER" id="PTHR43428:SF1">
    <property type="entry name" value="ARSENATE REDUCTASE"/>
    <property type="match status" value="1"/>
</dbReference>
<keyword evidence="4" id="KW-1185">Reference proteome</keyword>